<reference evidence="1 2" key="1">
    <citation type="journal article" date="2023" name="Science">
        <title>Complex scaffold remodeling in plant triterpene biosynthesis.</title>
        <authorList>
            <person name="De La Pena R."/>
            <person name="Hodgson H."/>
            <person name="Liu J.C."/>
            <person name="Stephenson M.J."/>
            <person name="Martin A.C."/>
            <person name="Owen C."/>
            <person name="Harkess A."/>
            <person name="Leebens-Mack J."/>
            <person name="Jimenez L.E."/>
            <person name="Osbourn A."/>
            <person name="Sattely E.S."/>
        </authorList>
    </citation>
    <scope>NUCLEOTIDE SEQUENCE [LARGE SCALE GENOMIC DNA]</scope>
    <source>
        <strain evidence="2">cv. JPN11</strain>
        <tissue evidence="1">Leaf</tissue>
    </source>
</reference>
<evidence type="ECO:0000313" key="2">
    <source>
        <dbReference type="Proteomes" id="UP001164539"/>
    </source>
</evidence>
<keyword evidence="2" id="KW-1185">Reference proteome</keyword>
<keyword evidence="1" id="KW-0067">ATP-binding</keyword>
<dbReference type="EMBL" id="CM051394">
    <property type="protein sequence ID" value="KAJ4728326.1"/>
    <property type="molecule type" value="Genomic_DNA"/>
</dbReference>
<organism evidence="1 2">
    <name type="scientific">Melia azedarach</name>
    <name type="common">Chinaberry tree</name>
    <dbReference type="NCBI Taxonomy" id="155640"/>
    <lineage>
        <taxon>Eukaryota</taxon>
        <taxon>Viridiplantae</taxon>
        <taxon>Streptophyta</taxon>
        <taxon>Embryophyta</taxon>
        <taxon>Tracheophyta</taxon>
        <taxon>Spermatophyta</taxon>
        <taxon>Magnoliopsida</taxon>
        <taxon>eudicotyledons</taxon>
        <taxon>Gunneridae</taxon>
        <taxon>Pentapetalae</taxon>
        <taxon>rosids</taxon>
        <taxon>malvids</taxon>
        <taxon>Sapindales</taxon>
        <taxon>Meliaceae</taxon>
        <taxon>Melia</taxon>
    </lineage>
</organism>
<evidence type="ECO:0000313" key="1">
    <source>
        <dbReference type="EMBL" id="KAJ4728326.1"/>
    </source>
</evidence>
<gene>
    <name evidence="1" type="ORF">OWV82_001278</name>
</gene>
<accession>A0ACC1YXX8</accession>
<name>A0ACC1YXX8_MELAZ</name>
<comment type="caution">
    <text evidence="1">The sequence shown here is derived from an EMBL/GenBank/DDBJ whole genome shotgun (WGS) entry which is preliminary data.</text>
</comment>
<sequence>MYPRVKVRQVEEVNHLSPSNDGRSLLCLQVLESLFSQNGSSTDENQSNSPPSIPRITKASKDVINNGKDMKPNSRVSGAVLRPRAVLSSPDNDGLIRNRYKFDNERSSSLKKANGSDQKSSAKTTATRSPSIKPRTEAVNAIKASKDSFDDRSSGLPQKKSSKALLQRQKEGNSKFQWE</sequence>
<protein>
    <submittedName>
        <fullName evidence="1">Atp-dependent rna helicase dbp-7</fullName>
    </submittedName>
</protein>
<proteinExistence type="predicted"/>
<keyword evidence="1" id="KW-0378">Hydrolase</keyword>
<dbReference type="Proteomes" id="UP001164539">
    <property type="component" value="Chromosome 1"/>
</dbReference>
<keyword evidence="1" id="KW-0547">Nucleotide-binding</keyword>
<keyword evidence="1" id="KW-0347">Helicase</keyword>